<accession>A0A8S5QM48</accession>
<dbReference type="EMBL" id="BK015689">
    <property type="protein sequence ID" value="DAE20066.1"/>
    <property type="molecule type" value="Genomic_DNA"/>
</dbReference>
<organism evidence="1">
    <name type="scientific">CrAss-like virus sp. ctYsL76</name>
    <dbReference type="NCBI Taxonomy" id="2826826"/>
    <lineage>
        <taxon>Viruses</taxon>
        <taxon>Duplodnaviria</taxon>
        <taxon>Heunggongvirae</taxon>
        <taxon>Uroviricota</taxon>
        <taxon>Caudoviricetes</taxon>
        <taxon>Crassvirales</taxon>
    </lineage>
</organism>
<proteinExistence type="predicted"/>
<protein>
    <submittedName>
        <fullName evidence="1">Uncharacterized protein</fullName>
    </submittedName>
</protein>
<reference evidence="1" key="1">
    <citation type="journal article" date="2021" name="Proc. Natl. Acad. Sci. U.S.A.">
        <title>A Catalog of Tens of Thousands of Viruses from Human Metagenomes Reveals Hidden Associations with Chronic Diseases.</title>
        <authorList>
            <person name="Tisza M.J."/>
            <person name="Buck C.B."/>
        </authorList>
    </citation>
    <scope>NUCLEOTIDE SEQUENCE</scope>
    <source>
        <strain evidence="1">CtYsL76</strain>
    </source>
</reference>
<sequence>MKRSNDILPQVDLSNSREYYGMYNSRDFYKGTSFKMSGE</sequence>
<evidence type="ECO:0000313" key="1">
    <source>
        <dbReference type="EMBL" id="DAE20066.1"/>
    </source>
</evidence>
<name>A0A8S5QM48_9CAUD</name>